<evidence type="ECO:0000259" key="1">
    <source>
        <dbReference type="Pfam" id="PF24880"/>
    </source>
</evidence>
<reference evidence="2" key="1">
    <citation type="submission" date="2018-06" db="EMBL/GenBank/DDBJ databases">
        <authorList>
            <person name="Zhirakovskaya E."/>
        </authorList>
    </citation>
    <scope>NUCLEOTIDE SEQUENCE</scope>
</reference>
<sequence>MTPMINILKKKNNISSQVKVECDKKSIRINGVEISFPTHLNTLIKVFGEPSRRDHDLFWNVVWDNIGV</sequence>
<dbReference type="AlphaFoldDB" id="A0A3B0UNB6"/>
<feature type="domain" description="DUF7738" evidence="1">
    <location>
        <begin position="19"/>
        <end position="68"/>
    </location>
</feature>
<evidence type="ECO:0000313" key="2">
    <source>
        <dbReference type="EMBL" id="VAW26059.1"/>
    </source>
</evidence>
<dbReference type="EMBL" id="UOES01000059">
    <property type="protein sequence ID" value="VAW26059.1"/>
    <property type="molecule type" value="Genomic_DNA"/>
</dbReference>
<feature type="non-terminal residue" evidence="2">
    <location>
        <position position="68"/>
    </location>
</feature>
<dbReference type="InterPro" id="IPR056640">
    <property type="entry name" value="DUF7738"/>
</dbReference>
<name>A0A3B0UNB6_9ZZZZ</name>
<gene>
    <name evidence="2" type="ORF">MNBD_BACTEROID06-112</name>
</gene>
<protein>
    <recommendedName>
        <fullName evidence="1">DUF7738 domain-containing protein</fullName>
    </recommendedName>
</protein>
<organism evidence="2">
    <name type="scientific">hydrothermal vent metagenome</name>
    <dbReference type="NCBI Taxonomy" id="652676"/>
    <lineage>
        <taxon>unclassified sequences</taxon>
        <taxon>metagenomes</taxon>
        <taxon>ecological metagenomes</taxon>
    </lineage>
</organism>
<proteinExistence type="predicted"/>
<dbReference type="Pfam" id="PF24880">
    <property type="entry name" value="DUF7738"/>
    <property type="match status" value="1"/>
</dbReference>
<accession>A0A3B0UNB6</accession>